<sequence length="262" mass="29551">MASKKGKRYVWQERETATLLDLYISHKAVLEGPYSAVITKELKKKTWVLLTESLHMEHPDCSEKTVDNVKKKWNNFPTAAKSTISNHKQGLTETDGGPSTGPLRDIYMKFWEEILGKDNPTVAGMTIPVFNMLSFKFKPFLFIIIVFGTQGSIDSEVVGDGSVVDRSLVQLILNSDGNNHEDSSNDDEEMEGGLTQDKLKSSMRRIPNCCPLKALKFIRPPAVVVGPLKEVQAACRTKIPLHPFVDPRRKHRLGIVYVWKFH</sequence>
<comment type="caution">
    <text evidence="6">The sequence shown here is derived from an EMBL/GenBank/DDBJ whole genome shotgun (WGS) entry which is preliminary data.</text>
</comment>
<evidence type="ECO:0000256" key="2">
    <source>
        <dbReference type="ARBA" id="ARBA00016807"/>
    </source>
</evidence>
<feature type="region of interest" description="Disordered" evidence="4">
    <location>
        <begin position="175"/>
        <end position="195"/>
    </location>
</feature>
<evidence type="ECO:0000256" key="1">
    <source>
        <dbReference type="ARBA" id="ARBA00011764"/>
    </source>
</evidence>
<evidence type="ECO:0000313" key="7">
    <source>
        <dbReference type="Proteomes" id="UP001234178"/>
    </source>
</evidence>
<keyword evidence="7" id="KW-1185">Reference proteome</keyword>
<evidence type="ECO:0000256" key="4">
    <source>
        <dbReference type="SAM" id="MobiDB-lite"/>
    </source>
</evidence>
<evidence type="ECO:0000256" key="3">
    <source>
        <dbReference type="ARBA" id="ARBA00025466"/>
    </source>
</evidence>
<comment type="subunit">
    <text evidence="1">Self-associates forming complexes of several hundred monomers.</text>
</comment>
<proteinExistence type="predicted"/>
<dbReference type="EMBL" id="JAOYFB010000039">
    <property type="protein sequence ID" value="KAK4028849.1"/>
    <property type="molecule type" value="Genomic_DNA"/>
</dbReference>
<dbReference type="Pfam" id="PF13873">
    <property type="entry name" value="Myb_DNA-bind_5"/>
    <property type="match status" value="1"/>
</dbReference>
<comment type="function">
    <text evidence="3">Involved in transvection phenomena (= synapsis-dependent gene expression), where the synaptic pairing of chromosomes carrying genes with which zeste interacts influences the expression of these genes. Zeste binds to DNA and stimulates transcription from a nearby promoter.</text>
</comment>
<protein>
    <recommendedName>
        <fullName evidence="2">Regulatory protein zeste</fullName>
    </recommendedName>
</protein>
<dbReference type="Proteomes" id="UP001234178">
    <property type="component" value="Unassembled WGS sequence"/>
</dbReference>
<accession>A0ABR0AUP2</accession>
<dbReference type="InterPro" id="IPR028002">
    <property type="entry name" value="Myb_DNA-bind_5"/>
</dbReference>
<gene>
    <name evidence="6" type="ORF">OUZ56_021868</name>
</gene>
<evidence type="ECO:0000259" key="5">
    <source>
        <dbReference type="Pfam" id="PF13873"/>
    </source>
</evidence>
<reference evidence="6 7" key="1">
    <citation type="journal article" date="2023" name="Nucleic Acids Res.">
        <title>The hologenome of Daphnia magna reveals possible DNA methylation and microbiome-mediated evolution of the host genome.</title>
        <authorList>
            <person name="Chaturvedi A."/>
            <person name="Li X."/>
            <person name="Dhandapani V."/>
            <person name="Marshall H."/>
            <person name="Kissane S."/>
            <person name="Cuenca-Cambronero M."/>
            <person name="Asole G."/>
            <person name="Calvet F."/>
            <person name="Ruiz-Romero M."/>
            <person name="Marangio P."/>
            <person name="Guigo R."/>
            <person name="Rago D."/>
            <person name="Mirbahai L."/>
            <person name="Eastwood N."/>
            <person name="Colbourne J.K."/>
            <person name="Zhou J."/>
            <person name="Mallon E."/>
            <person name="Orsini L."/>
        </authorList>
    </citation>
    <scope>NUCLEOTIDE SEQUENCE [LARGE SCALE GENOMIC DNA]</scope>
    <source>
        <strain evidence="6">LRV0_1</strain>
    </source>
</reference>
<evidence type="ECO:0000313" key="6">
    <source>
        <dbReference type="EMBL" id="KAK4028849.1"/>
    </source>
</evidence>
<organism evidence="6 7">
    <name type="scientific">Daphnia magna</name>
    <dbReference type="NCBI Taxonomy" id="35525"/>
    <lineage>
        <taxon>Eukaryota</taxon>
        <taxon>Metazoa</taxon>
        <taxon>Ecdysozoa</taxon>
        <taxon>Arthropoda</taxon>
        <taxon>Crustacea</taxon>
        <taxon>Branchiopoda</taxon>
        <taxon>Diplostraca</taxon>
        <taxon>Cladocera</taxon>
        <taxon>Anomopoda</taxon>
        <taxon>Daphniidae</taxon>
        <taxon>Daphnia</taxon>
    </lineage>
</organism>
<feature type="domain" description="Myb/SANT-like DNA-binding" evidence="5">
    <location>
        <begin position="11"/>
        <end position="84"/>
    </location>
</feature>
<name>A0ABR0AUP2_9CRUS</name>